<evidence type="ECO:0000259" key="1">
    <source>
        <dbReference type="Pfam" id="PF09823"/>
    </source>
</evidence>
<dbReference type="AlphaFoldDB" id="A0A382NFR5"/>
<dbReference type="InterPro" id="IPR018633">
    <property type="entry name" value="DUF2357"/>
</dbReference>
<feature type="non-terminal residue" evidence="2">
    <location>
        <position position="1"/>
    </location>
</feature>
<name>A0A382NFR5_9ZZZZ</name>
<feature type="domain" description="DUF2357" evidence="1">
    <location>
        <begin position="85"/>
        <end position="201"/>
    </location>
</feature>
<accession>A0A382NFR5</accession>
<dbReference type="EMBL" id="UINC01099909">
    <property type="protein sequence ID" value="SVC59540.1"/>
    <property type="molecule type" value="Genomic_DNA"/>
</dbReference>
<evidence type="ECO:0000313" key="2">
    <source>
        <dbReference type="EMBL" id="SVC59540.1"/>
    </source>
</evidence>
<organism evidence="2">
    <name type="scientific">marine metagenome</name>
    <dbReference type="NCBI Taxonomy" id="408172"/>
    <lineage>
        <taxon>unclassified sequences</taxon>
        <taxon>metagenomes</taxon>
        <taxon>ecological metagenomes</taxon>
    </lineage>
</organism>
<dbReference type="Pfam" id="PF09823">
    <property type="entry name" value="DUF2357"/>
    <property type="match status" value="1"/>
</dbReference>
<sequence>NKANNNSVTSLNFLSLEEIYQEIIINGDCAKEVRLLLELRNWLNGVCEFDPRSGQPSPLGKSTLTKQIVKQWSVNNEEPLKDRLSRIIEHSKESVKSITNRPRQKVLREHSILPVYAVHEVDSSTMHWLSHKSGRNIREKLAGKPYIKAVHRHLSVDTTENRLFKDFSLKLERYLIERVDALEIGSDQSEYELLGSIKKWLQSDDAAEIHLWSNLPPNNTLLQDRSYRKIWDAWLWLQRLDEDLQNDQKRLFSDWQTALFWTIISKLKQMNQIRFVEQPIFFDYGNFQIEPQIETKGIIYSKKDSKQIQNISCSIKRDKIVLKNGKKVISIVSKWNDQNRKITISIDGKSKVYKPSISEMKEISEHAIR</sequence>
<proteinExistence type="predicted"/>
<gene>
    <name evidence="2" type="ORF">METZ01_LOCUS312394</name>
</gene>
<feature type="non-terminal residue" evidence="2">
    <location>
        <position position="369"/>
    </location>
</feature>
<reference evidence="2" key="1">
    <citation type="submission" date="2018-05" db="EMBL/GenBank/DDBJ databases">
        <authorList>
            <person name="Lanie J.A."/>
            <person name="Ng W.-L."/>
            <person name="Kazmierczak K.M."/>
            <person name="Andrzejewski T.M."/>
            <person name="Davidsen T.M."/>
            <person name="Wayne K.J."/>
            <person name="Tettelin H."/>
            <person name="Glass J.I."/>
            <person name="Rusch D."/>
            <person name="Podicherti R."/>
            <person name="Tsui H.-C.T."/>
            <person name="Winkler M.E."/>
        </authorList>
    </citation>
    <scope>NUCLEOTIDE SEQUENCE</scope>
</reference>
<protein>
    <recommendedName>
        <fullName evidence="1">DUF2357 domain-containing protein</fullName>
    </recommendedName>
</protein>